<dbReference type="CDD" id="cd11069">
    <property type="entry name" value="CYP_FUM15-like"/>
    <property type="match status" value="1"/>
</dbReference>
<keyword evidence="9 14" id="KW-0560">Oxidoreductase</keyword>
<gene>
    <name evidence="16" type="ORF">CPB84DRAFT_1886517</name>
</gene>
<dbReference type="InterPro" id="IPR002401">
    <property type="entry name" value="Cyt_P450_E_grp-I"/>
</dbReference>
<protein>
    <submittedName>
        <fullName evidence="16">Cytochrome P450</fullName>
    </submittedName>
</protein>
<evidence type="ECO:0000256" key="4">
    <source>
        <dbReference type="ARBA" id="ARBA00010617"/>
    </source>
</evidence>
<keyword evidence="6 15" id="KW-0812">Transmembrane</keyword>
<evidence type="ECO:0000256" key="1">
    <source>
        <dbReference type="ARBA" id="ARBA00001971"/>
    </source>
</evidence>
<dbReference type="GO" id="GO:0004497">
    <property type="term" value="F:monooxygenase activity"/>
    <property type="evidence" value="ECO:0007669"/>
    <property type="project" value="UniProtKB-KW"/>
</dbReference>
<dbReference type="InterPro" id="IPR036396">
    <property type="entry name" value="Cyt_P450_sf"/>
</dbReference>
<keyword evidence="5 13" id="KW-0349">Heme</keyword>
<keyword evidence="11 14" id="KW-0503">Monooxygenase</keyword>
<dbReference type="PROSITE" id="PS00086">
    <property type="entry name" value="CYTOCHROME_P450"/>
    <property type="match status" value="1"/>
</dbReference>
<evidence type="ECO:0000256" key="7">
    <source>
        <dbReference type="ARBA" id="ARBA00022723"/>
    </source>
</evidence>
<comment type="pathway">
    <text evidence="3">Secondary metabolite biosynthesis; terpenoid biosynthesis.</text>
</comment>
<evidence type="ECO:0000256" key="11">
    <source>
        <dbReference type="ARBA" id="ARBA00023033"/>
    </source>
</evidence>
<name>A0A9P5P1R7_GYMJU</name>
<dbReference type="InterPro" id="IPR001128">
    <property type="entry name" value="Cyt_P450"/>
</dbReference>
<keyword evidence="8 15" id="KW-1133">Transmembrane helix</keyword>
<dbReference type="GO" id="GO:0005506">
    <property type="term" value="F:iron ion binding"/>
    <property type="evidence" value="ECO:0007669"/>
    <property type="project" value="InterPro"/>
</dbReference>
<sequence length="582" mass="66124">MFDFSEWLILFLQICFLAIFIICIRSVLYLLNMLFIRPLYDPLRHLPGPMGSLFESHLCQVMDPTYSAKTHEDWRKRFGRTIRFHGFGRHDYRLLSFDFNVISRVMYSSKYEKPWQTRSFLGRLIGKGIFSTEGAEHAMQTRVIAPAFKPPRIKNMTAVLFRKAEELHYRWKELLEQSSQGPTNKGSFSRGPASIIDISHWVSRAAFDVIGMAGFSYNFHSVEDESEPVYSAYRRMFNVADQGLGMREILELYFPTLRKIWVTDNTKTTNESLKVIAQAGKAIIAQKKAQVIDSKINNDEKDLLTLLIKQNLSSDPSKRLSDQELLDQCSTFLLAGSDTVSVALSWCFYFLALHPGVQALLREELTSSQSDGNLSDSSADSGFYDCTSCKPRTLLSSHACGCSPHPRWDTLERLPYLDAVVRETLRFCPPVHGTIRVALEDDVIPTSQPITLSNGSTVDHFRILKGSYIHIPIEGLSLSEDVWGKDALEFNPERWQDINSWDPTKQGIYNLMTFGLGPHSCLGHWFALAEIKIFIAALLPYFEFTPVEGVEISKCNTVLTRPFISGKWSAGTQLPLLVRQVK</sequence>
<organism evidence="16 17">
    <name type="scientific">Gymnopilus junonius</name>
    <name type="common">Spectacular rustgill mushroom</name>
    <name type="synonym">Gymnopilus spectabilis subsp. junonius</name>
    <dbReference type="NCBI Taxonomy" id="109634"/>
    <lineage>
        <taxon>Eukaryota</taxon>
        <taxon>Fungi</taxon>
        <taxon>Dikarya</taxon>
        <taxon>Basidiomycota</taxon>
        <taxon>Agaricomycotina</taxon>
        <taxon>Agaricomycetes</taxon>
        <taxon>Agaricomycetidae</taxon>
        <taxon>Agaricales</taxon>
        <taxon>Agaricineae</taxon>
        <taxon>Hymenogastraceae</taxon>
        <taxon>Gymnopilus</taxon>
    </lineage>
</organism>
<dbReference type="SUPFAM" id="SSF48264">
    <property type="entry name" value="Cytochrome P450"/>
    <property type="match status" value="1"/>
</dbReference>
<evidence type="ECO:0000256" key="9">
    <source>
        <dbReference type="ARBA" id="ARBA00023002"/>
    </source>
</evidence>
<dbReference type="PANTHER" id="PTHR24305:SF166">
    <property type="entry name" value="CYTOCHROME P450 12A4, MITOCHONDRIAL-RELATED"/>
    <property type="match status" value="1"/>
</dbReference>
<dbReference type="OrthoDB" id="1470350at2759"/>
<proteinExistence type="inferred from homology"/>
<comment type="subcellular location">
    <subcellularLocation>
        <location evidence="2">Membrane</location>
    </subcellularLocation>
</comment>
<evidence type="ECO:0000256" key="6">
    <source>
        <dbReference type="ARBA" id="ARBA00022692"/>
    </source>
</evidence>
<dbReference type="GO" id="GO:0016705">
    <property type="term" value="F:oxidoreductase activity, acting on paired donors, with incorporation or reduction of molecular oxygen"/>
    <property type="evidence" value="ECO:0007669"/>
    <property type="project" value="InterPro"/>
</dbReference>
<feature type="transmembrane region" description="Helical" evidence="15">
    <location>
        <begin position="7"/>
        <end position="31"/>
    </location>
</feature>
<evidence type="ECO:0000256" key="2">
    <source>
        <dbReference type="ARBA" id="ARBA00004370"/>
    </source>
</evidence>
<dbReference type="Pfam" id="PF00067">
    <property type="entry name" value="p450"/>
    <property type="match status" value="2"/>
</dbReference>
<keyword evidence="7 13" id="KW-0479">Metal-binding</keyword>
<dbReference type="PRINTS" id="PR00385">
    <property type="entry name" value="P450"/>
</dbReference>
<dbReference type="EMBL" id="JADNYJ010000002">
    <property type="protein sequence ID" value="KAF8912917.1"/>
    <property type="molecule type" value="Genomic_DNA"/>
</dbReference>
<dbReference type="AlphaFoldDB" id="A0A9P5P1R7"/>
<evidence type="ECO:0000256" key="3">
    <source>
        <dbReference type="ARBA" id="ARBA00004721"/>
    </source>
</evidence>
<accession>A0A9P5P1R7</accession>
<dbReference type="Gene3D" id="1.10.630.10">
    <property type="entry name" value="Cytochrome P450"/>
    <property type="match status" value="1"/>
</dbReference>
<dbReference type="InterPro" id="IPR017972">
    <property type="entry name" value="Cyt_P450_CS"/>
</dbReference>
<comment type="caution">
    <text evidence="16">The sequence shown here is derived from an EMBL/GenBank/DDBJ whole genome shotgun (WGS) entry which is preliminary data.</text>
</comment>
<dbReference type="PRINTS" id="PR00463">
    <property type="entry name" value="EP450I"/>
</dbReference>
<keyword evidence="10 13" id="KW-0408">Iron</keyword>
<dbReference type="PANTHER" id="PTHR24305">
    <property type="entry name" value="CYTOCHROME P450"/>
    <property type="match status" value="1"/>
</dbReference>
<evidence type="ECO:0000256" key="14">
    <source>
        <dbReference type="RuleBase" id="RU000461"/>
    </source>
</evidence>
<evidence type="ECO:0000256" key="15">
    <source>
        <dbReference type="SAM" id="Phobius"/>
    </source>
</evidence>
<keyword evidence="17" id="KW-1185">Reference proteome</keyword>
<dbReference type="Proteomes" id="UP000724874">
    <property type="component" value="Unassembled WGS sequence"/>
</dbReference>
<evidence type="ECO:0000256" key="10">
    <source>
        <dbReference type="ARBA" id="ARBA00023004"/>
    </source>
</evidence>
<evidence type="ECO:0000256" key="12">
    <source>
        <dbReference type="ARBA" id="ARBA00023136"/>
    </source>
</evidence>
<evidence type="ECO:0000256" key="5">
    <source>
        <dbReference type="ARBA" id="ARBA00022617"/>
    </source>
</evidence>
<reference evidence="16" key="1">
    <citation type="submission" date="2020-11" db="EMBL/GenBank/DDBJ databases">
        <authorList>
            <consortium name="DOE Joint Genome Institute"/>
            <person name="Ahrendt S."/>
            <person name="Riley R."/>
            <person name="Andreopoulos W."/>
            <person name="LaButti K."/>
            <person name="Pangilinan J."/>
            <person name="Ruiz-duenas F.J."/>
            <person name="Barrasa J.M."/>
            <person name="Sanchez-Garcia M."/>
            <person name="Camarero S."/>
            <person name="Miyauchi S."/>
            <person name="Serrano A."/>
            <person name="Linde D."/>
            <person name="Babiker R."/>
            <person name="Drula E."/>
            <person name="Ayuso-Fernandez I."/>
            <person name="Pacheco R."/>
            <person name="Padilla G."/>
            <person name="Ferreira P."/>
            <person name="Barriuso J."/>
            <person name="Kellner H."/>
            <person name="Castanera R."/>
            <person name="Alfaro M."/>
            <person name="Ramirez L."/>
            <person name="Pisabarro A.G."/>
            <person name="Kuo A."/>
            <person name="Tritt A."/>
            <person name="Lipzen A."/>
            <person name="He G."/>
            <person name="Yan M."/>
            <person name="Ng V."/>
            <person name="Cullen D."/>
            <person name="Martin F."/>
            <person name="Rosso M.-N."/>
            <person name="Henrissat B."/>
            <person name="Hibbett D."/>
            <person name="Martinez A.T."/>
            <person name="Grigoriev I.V."/>
        </authorList>
    </citation>
    <scope>NUCLEOTIDE SEQUENCE</scope>
    <source>
        <strain evidence="16">AH 44721</strain>
    </source>
</reference>
<comment type="cofactor">
    <cofactor evidence="1 13">
        <name>heme</name>
        <dbReference type="ChEBI" id="CHEBI:30413"/>
    </cofactor>
</comment>
<evidence type="ECO:0000313" key="16">
    <source>
        <dbReference type="EMBL" id="KAF8912917.1"/>
    </source>
</evidence>
<comment type="similarity">
    <text evidence="4 14">Belongs to the cytochrome P450 family.</text>
</comment>
<evidence type="ECO:0000256" key="13">
    <source>
        <dbReference type="PIRSR" id="PIRSR602401-1"/>
    </source>
</evidence>
<evidence type="ECO:0000313" key="17">
    <source>
        <dbReference type="Proteomes" id="UP000724874"/>
    </source>
</evidence>
<dbReference type="GO" id="GO:0016020">
    <property type="term" value="C:membrane"/>
    <property type="evidence" value="ECO:0007669"/>
    <property type="project" value="UniProtKB-SubCell"/>
</dbReference>
<dbReference type="GO" id="GO:0020037">
    <property type="term" value="F:heme binding"/>
    <property type="evidence" value="ECO:0007669"/>
    <property type="project" value="InterPro"/>
</dbReference>
<keyword evidence="12 15" id="KW-0472">Membrane</keyword>
<feature type="binding site" description="axial binding residue" evidence="13">
    <location>
        <position position="521"/>
    </location>
    <ligand>
        <name>heme</name>
        <dbReference type="ChEBI" id="CHEBI:30413"/>
    </ligand>
    <ligandPart>
        <name>Fe</name>
        <dbReference type="ChEBI" id="CHEBI:18248"/>
    </ligandPart>
</feature>
<evidence type="ECO:0000256" key="8">
    <source>
        <dbReference type="ARBA" id="ARBA00022989"/>
    </source>
</evidence>
<dbReference type="InterPro" id="IPR050121">
    <property type="entry name" value="Cytochrome_P450_monoxygenase"/>
</dbReference>